<reference evidence="2 3" key="1">
    <citation type="submission" date="2020-11" db="EMBL/GenBank/DDBJ databases">
        <title>A novel isolate from a Black sea contaminated sediment with potential to produce alkanes: Plantactinospora alkalitolerans sp. nov.</title>
        <authorList>
            <person name="Carro L."/>
            <person name="Veyisoglu A."/>
            <person name="Guven K."/>
            <person name="Schumann P."/>
            <person name="Klenk H.-P."/>
            <person name="Sahin N."/>
        </authorList>
    </citation>
    <scope>NUCLEOTIDE SEQUENCE [LARGE SCALE GENOMIC DNA]</scope>
    <source>
        <strain evidence="2 3">S1510</strain>
    </source>
</reference>
<dbReference type="InterPro" id="IPR029063">
    <property type="entry name" value="SAM-dependent_MTases_sf"/>
</dbReference>
<proteinExistence type="predicted"/>
<dbReference type="CDD" id="cd02440">
    <property type="entry name" value="AdoMet_MTases"/>
    <property type="match status" value="1"/>
</dbReference>
<organism evidence="2 3">
    <name type="scientific">Plantactinospora alkalitolerans</name>
    <dbReference type="NCBI Taxonomy" id="2789879"/>
    <lineage>
        <taxon>Bacteria</taxon>
        <taxon>Bacillati</taxon>
        <taxon>Actinomycetota</taxon>
        <taxon>Actinomycetes</taxon>
        <taxon>Micromonosporales</taxon>
        <taxon>Micromonosporaceae</taxon>
        <taxon>Plantactinospora</taxon>
    </lineage>
</organism>
<keyword evidence="3" id="KW-1185">Reference proteome</keyword>
<evidence type="ECO:0000256" key="1">
    <source>
        <dbReference type="SAM" id="MobiDB-lite"/>
    </source>
</evidence>
<dbReference type="GO" id="GO:0032259">
    <property type="term" value="P:methylation"/>
    <property type="evidence" value="ECO:0007669"/>
    <property type="project" value="UniProtKB-KW"/>
</dbReference>
<dbReference type="Gene3D" id="3.40.50.150">
    <property type="entry name" value="Vaccinia Virus protein VP39"/>
    <property type="match status" value="1"/>
</dbReference>
<evidence type="ECO:0000313" key="2">
    <source>
        <dbReference type="EMBL" id="MBF9132239.1"/>
    </source>
</evidence>
<keyword evidence="2" id="KW-0808">Transferase</keyword>
<dbReference type="GO" id="GO:0008168">
    <property type="term" value="F:methyltransferase activity"/>
    <property type="evidence" value="ECO:0007669"/>
    <property type="project" value="UniProtKB-KW"/>
</dbReference>
<name>A0ABS0H1M7_9ACTN</name>
<sequence>MWDPATYLRYGDERSRPFYDLTARIGAEQPRVVVDLGCGPGNLTMTLSTRWPAARVIGLDSSVEMIGPATALGGNSPDTSGVDAATPPDGTPGAGFRSPPSRGVGPGPLGGAGVGFAVADARTWSPGPDVDVVVSNAVLQWVPGHEALLVRWARELTPGSWLAVQVPGNFDAASHRALYATAEEPRWHAVVDPVLRDAPVSDAVGYARLLTGAGCLVDAWETTYVHLLSASGTDLSSSGADLSASGTDHPVLTWMEGTALRPVRAALGGEGAEWDAFRARLARRLVEAYPIREGLVYFPFRRVFFVARTGARH</sequence>
<dbReference type="RefSeq" id="WP_196203776.1">
    <property type="nucleotide sequence ID" value="NZ_JADPUN010000225.1"/>
</dbReference>
<keyword evidence="2" id="KW-0489">Methyltransferase</keyword>
<dbReference type="InterPro" id="IPR023149">
    <property type="entry name" value="Trans_acon_MeTrfase_C"/>
</dbReference>
<evidence type="ECO:0000313" key="3">
    <source>
        <dbReference type="Proteomes" id="UP000638560"/>
    </source>
</evidence>
<protein>
    <submittedName>
        <fullName evidence="2">Methyltransferase domain-containing protein</fullName>
    </submittedName>
</protein>
<feature type="region of interest" description="Disordered" evidence="1">
    <location>
        <begin position="71"/>
        <end position="104"/>
    </location>
</feature>
<dbReference type="SUPFAM" id="SSF53335">
    <property type="entry name" value="S-adenosyl-L-methionine-dependent methyltransferases"/>
    <property type="match status" value="1"/>
</dbReference>
<dbReference type="PANTHER" id="PTHR43861">
    <property type="entry name" value="TRANS-ACONITATE 2-METHYLTRANSFERASE-RELATED"/>
    <property type="match status" value="1"/>
</dbReference>
<comment type="caution">
    <text evidence="2">The sequence shown here is derived from an EMBL/GenBank/DDBJ whole genome shotgun (WGS) entry which is preliminary data.</text>
</comment>
<dbReference type="Gene3D" id="1.10.150.290">
    <property type="entry name" value="S-adenosyl-L-methionine-dependent methyltransferases"/>
    <property type="match status" value="1"/>
</dbReference>
<dbReference type="PANTHER" id="PTHR43861:SF1">
    <property type="entry name" value="TRANS-ACONITATE 2-METHYLTRANSFERASE"/>
    <property type="match status" value="1"/>
</dbReference>
<gene>
    <name evidence="2" type="ORF">I0C86_25300</name>
</gene>
<dbReference type="EMBL" id="JADPUN010000225">
    <property type="protein sequence ID" value="MBF9132239.1"/>
    <property type="molecule type" value="Genomic_DNA"/>
</dbReference>
<accession>A0ABS0H1M7</accession>
<dbReference type="Proteomes" id="UP000638560">
    <property type="component" value="Unassembled WGS sequence"/>
</dbReference>
<dbReference type="Pfam" id="PF13489">
    <property type="entry name" value="Methyltransf_23"/>
    <property type="match status" value="1"/>
</dbReference>